<proteinExistence type="predicted"/>
<organism evidence="2 3">
    <name type="scientific">Penicillium subrubescens</name>
    <dbReference type="NCBI Taxonomy" id="1316194"/>
    <lineage>
        <taxon>Eukaryota</taxon>
        <taxon>Fungi</taxon>
        <taxon>Dikarya</taxon>
        <taxon>Ascomycota</taxon>
        <taxon>Pezizomycotina</taxon>
        <taxon>Eurotiomycetes</taxon>
        <taxon>Eurotiomycetidae</taxon>
        <taxon>Eurotiales</taxon>
        <taxon>Aspergillaceae</taxon>
        <taxon>Penicillium</taxon>
    </lineage>
</organism>
<feature type="region of interest" description="Disordered" evidence="1">
    <location>
        <begin position="1"/>
        <end position="128"/>
    </location>
</feature>
<evidence type="ECO:0000313" key="2">
    <source>
        <dbReference type="EMBL" id="OKO93658.1"/>
    </source>
</evidence>
<sequence length="502" mass="53238">MPAKGAKPTSDELLAQFDDLGIEQSGEKSTKPAAAAATDNNAKGEQEDVLAELEKQASQRPSSGPGTPRLSADKARSATKSPRLSATIERSSEDKTRLSAEVPRVSAKQEQQKQEPEPAAAQQQEQSQGGGWWGGFFAVAGAAVKQAEAAVKEIQNNEEAQRWAQQVKGNVGALRDFGGELRNMAIPTFTNLIHTLAPPISSHERLQIHVTHDLSGYPGIDPLVYAVFSRVMSQVEGGDLLVIQRGQESAPKRGLDVGGYMSSTGWNDGPWWRSVTPGTPRTVNAVRGAIEASKLARASAESYATEYFSTRGGIEEAAKQASEDLSESNPVRSSDIFLAIQAISQTVSAELFQAGASGERAETPGVVSAPEADEEIAFALYLHDPVHGIAFHTISQPVPAKWIEWLDASAPAAENPDSEDGDVPRAVVPEAIADIIEAGGVDPREWVAEWIEETLSLAAGVVAQRYVARRMGVGEGGVGKGKMRAEQASTVDSGAGEAARAM</sequence>
<dbReference type="Pfam" id="PF10310">
    <property type="entry name" value="DUF5427"/>
    <property type="match status" value="1"/>
</dbReference>
<evidence type="ECO:0000256" key="1">
    <source>
        <dbReference type="SAM" id="MobiDB-lite"/>
    </source>
</evidence>
<comment type="caution">
    <text evidence="2">The sequence shown here is derived from an EMBL/GenBank/DDBJ whole genome shotgun (WGS) entry which is preliminary data.</text>
</comment>
<accession>A0A1Q5T061</accession>
<feature type="compositionally biased region" description="Basic and acidic residues" evidence="1">
    <location>
        <begin position="42"/>
        <end position="57"/>
    </location>
</feature>
<dbReference type="AlphaFoldDB" id="A0A1Q5T061"/>
<protein>
    <submittedName>
        <fullName evidence="2">Maintenance of telomere capping protein 1</fullName>
    </submittedName>
</protein>
<feature type="region of interest" description="Disordered" evidence="1">
    <location>
        <begin position="478"/>
        <end position="502"/>
    </location>
</feature>
<feature type="compositionally biased region" description="Low complexity" evidence="1">
    <location>
        <begin position="117"/>
        <end position="127"/>
    </location>
</feature>
<dbReference type="STRING" id="1316194.A0A1Q5T061"/>
<dbReference type="Proteomes" id="UP000186955">
    <property type="component" value="Unassembled WGS sequence"/>
</dbReference>
<name>A0A1Q5T061_9EURO</name>
<gene>
    <name evidence="2" type="ORF">PENSUB_11937</name>
</gene>
<evidence type="ECO:0000313" key="3">
    <source>
        <dbReference type="Proteomes" id="UP000186955"/>
    </source>
</evidence>
<reference evidence="2 3" key="1">
    <citation type="submission" date="2016-10" db="EMBL/GenBank/DDBJ databases">
        <title>Genome sequence of the ascomycete fungus Penicillium subrubescens.</title>
        <authorList>
            <person name="De Vries R.P."/>
            <person name="Peng M."/>
            <person name="Dilokpimol A."/>
            <person name="Hilden K."/>
            <person name="Makela M.R."/>
            <person name="Grigoriev I."/>
            <person name="Riley R."/>
            <person name="Granchi Z."/>
        </authorList>
    </citation>
    <scope>NUCLEOTIDE SEQUENCE [LARGE SCALE GENOMIC DNA]</scope>
    <source>
        <strain evidence="2 3">CBS 132785</strain>
    </source>
</reference>
<dbReference type="InterPro" id="IPR018814">
    <property type="entry name" value="DUF5427"/>
</dbReference>
<dbReference type="PANTHER" id="PTHR28265">
    <property type="entry name" value="MAINTENANCE OF TELOMERE CAPPING PROTEIN 1"/>
    <property type="match status" value="1"/>
</dbReference>
<keyword evidence="3" id="KW-1185">Reference proteome</keyword>
<dbReference type="OrthoDB" id="5594977at2759"/>
<dbReference type="EMBL" id="MNBE01000723">
    <property type="protein sequence ID" value="OKO93658.1"/>
    <property type="molecule type" value="Genomic_DNA"/>
</dbReference>
<dbReference type="PANTHER" id="PTHR28265:SF1">
    <property type="entry name" value="MAINTENANCE OF TELOMERE CAPPING PROTEIN 1"/>
    <property type="match status" value="1"/>
</dbReference>